<dbReference type="SUPFAM" id="SSF52172">
    <property type="entry name" value="CheY-like"/>
    <property type="match status" value="1"/>
</dbReference>
<dbReference type="InterPro" id="IPR011006">
    <property type="entry name" value="CheY-like_superfamily"/>
</dbReference>
<reference evidence="4 5" key="1">
    <citation type="journal article" date="2009" name="Stand. Genomic Sci.">
        <title>Complete genome sequence of Pirellula staleyi type strain (ATCC 27377).</title>
        <authorList>
            <person name="Clum A."/>
            <person name="Tindall B.J."/>
            <person name="Sikorski J."/>
            <person name="Ivanova N."/>
            <person name="Mavrommatis K."/>
            <person name="Lucas S."/>
            <person name="Glavina del Rio T."/>
            <person name="Nolan M."/>
            <person name="Chen F."/>
            <person name="Tice H."/>
            <person name="Pitluck S."/>
            <person name="Cheng J.F."/>
            <person name="Chertkov O."/>
            <person name="Brettin T."/>
            <person name="Han C."/>
            <person name="Detter J.C."/>
            <person name="Kuske C."/>
            <person name="Bruce D."/>
            <person name="Goodwin L."/>
            <person name="Ovchinikova G."/>
            <person name="Pati A."/>
            <person name="Mikhailova N."/>
            <person name="Chen A."/>
            <person name="Palaniappan K."/>
            <person name="Land M."/>
            <person name="Hauser L."/>
            <person name="Chang Y.J."/>
            <person name="Jeffries C.D."/>
            <person name="Chain P."/>
            <person name="Rohde M."/>
            <person name="Goker M."/>
            <person name="Bristow J."/>
            <person name="Eisen J.A."/>
            <person name="Markowitz V."/>
            <person name="Hugenholtz P."/>
            <person name="Kyrpides N.C."/>
            <person name="Klenk H.P."/>
            <person name="Lapidus A."/>
        </authorList>
    </citation>
    <scope>NUCLEOTIDE SEQUENCE [LARGE SCALE GENOMIC DNA]</scope>
    <source>
        <strain evidence="5">ATCC 27377 / DSM 6068 / ICPB 4128</strain>
    </source>
</reference>
<keyword evidence="1 2" id="KW-0597">Phosphoprotein</keyword>
<accession>D2QXP5</accession>
<dbReference type="eggNOG" id="COG3437">
    <property type="taxonomic scope" value="Bacteria"/>
</dbReference>
<name>D2QXP5_PIRSD</name>
<dbReference type="HOGENOM" id="CLU_000445_69_8_0"/>
<sequence length="169" mass="18264">MQSFANEPAVILIIDHDPLTLTGMAAVLSMAGYECHCAQDSAAAIKAAQTLPLDLIISDVMIGSDSGLALCQKMRQMPGVQDVPLMFISSSQGPDIVRRSHEAGGAYYLRKPFDPEVLIELVAKALWMPHLIQSKVAKVQAGRQQIPAAPKLFSTYEAITGIRMQTVKS</sequence>
<dbReference type="InterPro" id="IPR050595">
    <property type="entry name" value="Bact_response_regulator"/>
</dbReference>
<dbReference type="OrthoDB" id="280992at2"/>
<dbReference type="PANTHER" id="PTHR44591:SF3">
    <property type="entry name" value="RESPONSE REGULATORY DOMAIN-CONTAINING PROTEIN"/>
    <property type="match status" value="1"/>
</dbReference>
<dbReference type="GO" id="GO:0000160">
    <property type="term" value="P:phosphorelay signal transduction system"/>
    <property type="evidence" value="ECO:0007669"/>
    <property type="project" value="InterPro"/>
</dbReference>
<keyword evidence="5" id="KW-1185">Reference proteome</keyword>
<gene>
    <name evidence="4" type="ordered locus">Psta_1555</name>
</gene>
<dbReference type="InterPro" id="IPR001789">
    <property type="entry name" value="Sig_transdc_resp-reg_receiver"/>
</dbReference>
<evidence type="ECO:0000313" key="4">
    <source>
        <dbReference type="EMBL" id="ADB16230.1"/>
    </source>
</evidence>
<evidence type="ECO:0000259" key="3">
    <source>
        <dbReference type="PROSITE" id="PS50110"/>
    </source>
</evidence>
<organism evidence="4 5">
    <name type="scientific">Pirellula staleyi (strain ATCC 27377 / DSM 6068 / ICPB 4128)</name>
    <name type="common">Pirella staleyi</name>
    <dbReference type="NCBI Taxonomy" id="530564"/>
    <lineage>
        <taxon>Bacteria</taxon>
        <taxon>Pseudomonadati</taxon>
        <taxon>Planctomycetota</taxon>
        <taxon>Planctomycetia</taxon>
        <taxon>Pirellulales</taxon>
        <taxon>Pirellulaceae</taxon>
        <taxon>Pirellula</taxon>
    </lineage>
</organism>
<protein>
    <submittedName>
        <fullName evidence="4">Response regulator receiver protein</fullName>
    </submittedName>
</protein>
<dbReference type="SMART" id="SM00448">
    <property type="entry name" value="REC"/>
    <property type="match status" value="1"/>
</dbReference>
<dbReference type="Gene3D" id="3.40.50.2300">
    <property type="match status" value="1"/>
</dbReference>
<feature type="modified residue" description="4-aspartylphosphate" evidence="2">
    <location>
        <position position="59"/>
    </location>
</feature>
<feature type="domain" description="Response regulatory" evidence="3">
    <location>
        <begin position="10"/>
        <end position="126"/>
    </location>
</feature>
<dbReference type="KEGG" id="psl:Psta_1555"/>
<dbReference type="PANTHER" id="PTHR44591">
    <property type="entry name" value="STRESS RESPONSE REGULATOR PROTEIN 1"/>
    <property type="match status" value="1"/>
</dbReference>
<dbReference type="Proteomes" id="UP000001887">
    <property type="component" value="Chromosome"/>
</dbReference>
<dbReference type="Pfam" id="PF00072">
    <property type="entry name" value="Response_reg"/>
    <property type="match status" value="1"/>
</dbReference>
<evidence type="ECO:0000256" key="1">
    <source>
        <dbReference type="ARBA" id="ARBA00022553"/>
    </source>
</evidence>
<dbReference type="EMBL" id="CP001848">
    <property type="protein sequence ID" value="ADB16230.1"/>
    <property type="molecule type" value="Genomic_DNA"/>
</dbReference>
<evidence type="ECO:0000313" key="5">
    <source>
        <dbReference type="Proteomes" id="UP000001887"/>
    </source>
</evidence>
<proteinExistence type="predicted"/>
<dbReference type="AlphaFoldDB" id="D2QXP5"/>
<dbReference type="STRING" id="530564.Psta_1555"/>
<dbReference type="PROSITE" id="PS50110">
    <property type="entry name" value="RESPONSE_REGULATORY"/>
    <property type="match status" value="1"/>
</dbReference>
<evidence type="ECO:0000256" key="2">
    <source>
        <dbReference type="PROSITE-ProRule" id="PRU00169"/>
    </source>
</evidence>